<sequence length="163" mass="18191">MAFDPPLLALFDQPMLHLKSISIRGAGSEVLVSVVSACLALEDLSYWTKSENGRYMCIRLALTLLQEHSIESLHPTMRRLSYSYMPSKDNRAGDFGIGRYTEEDYSGWSPPARARTVDLYMCFGSFKRLAILVEHIVFNGDTVGGAFYDPTDPTHTGGKHPRA</sequence>
<accession>A0ABP0B3D3</accession>
<evidence type="ECO:0000313" key="2">
    <source>
        <dbReference type="Proteomes" id="UP001642482"/>
    </source>
</evidence>
<name>A0ABP0B3D3_9PEZI</name>
<comment type="caution">
    <text evidence="1">The sequence shown here is derived from an EMBL/GenBank/DDBJ whole genome shotgun (WGS) entry which is preliminary data.</text>
</comment>
<evidence type="ECO:0000313" key="1">
    <source>
        <dbReference type="EMBL" id="CAK7213824.1"/>
    </source>
</evidence>
<protein>
    <submittedName>
        <fullName evidence="1">Uncharacterized protein</fullName>
    </submittedName>
</protein>
<dbReference type="Proteomes" id="UP001642482">
    <property type="component" value="Unassembled WGS sequence"/>
</dbReference>
<gene>
    <name evidence="1" type="ORF">SEUCBS140593_001976</name>
</gene>
<proteinExistence type="predicted"/>
<reference evidence="1 2" key="1">
    <citation type="submission" date="2024-01" db="EMBL/GenBank/DDBJ databases">
        <authorList>
            <person name="Allen C."/>
            <person name="Tagirdzhanova G."/>
        </authorList>
    </citation>
    <scope>NUCLEOTIDE SEQUENCE [LARGE SCALE GENOMIC DNA]</scope>
</reference>
<organism evidence="1 2">
    <name type="scientific">Sporothrix eucalyptigena</name>
    <dbReference type="NCBI Taxonomy" id="1812306"/>
    <lineage>
        <taxon>Eukaryota</taxon>
        <taxon>Fungi</taxon>
        <taxon>Dikarya</taxon>
        <taxon>Ascomycota</taxon>
        <taxon>Pezizomycotina</taxon>
        <taxon>Sordariomycetes</taxon>
        <taxon>Sordariomycetidae</taxon>
        <taxon>Ophiostomatales</taxon>
        <taxon>Ophiostomataceae</taxon>
        <taxon>Sporothrix</taxon>
    </lineage>
</organism>
<dbReference type="EMBL" id="CAWUHD010000012">
    <property type="protein sequence ID" value="CAK7213824.1"/>
    <property type="molecule type" value="Genomic_DNA"/>
</dbReference>
<keyword evidence="2" id="KW-1185">Reference proteome</keyword>